<dbReference type="Proteomes" id="UP000052258">
    <property type="component" value="Unassembled WGS sequence"/>
</dbReference>
<dbReference type="EMBL" id="AZHO01000030">
    <property type="protein sequence ID" value="KMT58458.1"/>
    <property type="molecule type" value="Genomic_DNA"/>
</dbReference>
<evidence type="ECO:0000313" key="4">
    <source>
        <dbReference type="Proteomes" id="UP000052258"/>
    </source>
</evidence>
<reference evidence="3 4" key="1">
    <citation type="journal article" date="2015" name="Genome Biol. Evol.">
        <title>Comparative Genomics of Listeria Sensu Lato: Genus-Wide Differences in Evolutionary Dynamics and the Progressive Gain of Complex, Potentially Pathogenicity-Related Traits through Lateral Gene Transfer.</title>
        <authorList>
            <person name="Chiara M."/>
            <person name="Caruso M."/>
            <person name="D'Erchia A.M."/>
            <person name="Manzari C."/>
            <person name="Fraccalvieri R."/>
            <person name="Goffredo E."/>
            <person name="Latorre L."/>
            <person name="Miccolupo A."/>
            <person name="Padalino I."/>
            <person name="Santagada G."/>
            <person name="Chiocco D."/>
            <person name="Pesole G."/>
            <person name="Horner D.S."/>
            <person name="Parisi A."/>
        </authorList>
    </citation>
    <scope>NUCLEOTIDE SEQUENCE [LARGE SCALE GENOMIC DNA]</scope>
    <source>
        <strain evidence="3 4">1991</strain>
    </source>
</reference>
<sequence>MNTLFKYSGLICIALGLISFVVSLIVGTTIDANGIVQEPGFIFVPVGLLFIYAGIFLTIVYLLVKWIKKMTKKPSSN</sequence>
<feature type="transmembrane region" description="Helical" evidence="1">
    <location>
        <begin position="42"/>
        <end position="64"/>
    </location>
</feature>
<evidence type="ECO:0000313" key="3">
    <source>
        <dbReference type="EMBL" id="KMT58458.1"/>
    </source>
</evidence>
<feature type="domain" description="DUF3955" evidence="2">
    <location>
        <begin position="9"/>
        <end position="63"/>
    </location>
</feature>
<dbReference type="AlphaFoldDB" id="A0A0J8GCC8"/>
<protein>
    <recommendedName>
        <fullName evidence="2">DUF3955 domain-containing protein</fullName>
    </recommendedName>
</protein>
<gene>
    <name evidence="3" type="ORF">X560_2284</name>
</gene>
<evidence type="ECO:0000259" key="2">
    <source>
        <dbReference type="Pfam" id="PF13127"/>
    </source>
</evidence>
<accession>A0A0J8GCC8</accession>
<comment type="caution">
    <text evidence="3">The sequence shown here is derived from an EMBL/GenBank/DDBJ whole genome shotgun (WGS) entry which is preliminary data.</text>
</comment>
<evidence type="ECO:0000256" key="1">
    <source>
        <dbReference type="SAM" id="Phobius"/>
    </source>
</evidence>
<keyword evidence="4" id="KW-1185">Reference proteome</keyword>
<dbReference type="Pfam" id="PF13127">
    <property type="entry name" value="DUF3955"/>
    <property type="match status" value="1"/>
</dbReference>
<organism evidence="3 4">
    <name type="scientific">Listeria fleischmannii 1991</name>
    <dbReference type="NCBI Taxonomy" id="1430899"/>
    <lineage>
        <taxon>Bacteria</taxon>
        <taxon>Bacillati</taxon>
        <taxon>Bacillota</taxon>
        <taxon>Bacilli</taxon>
        <taxon>Bacillales</taxon>
        <taxon>Listeriaceae</taxon>
        <taxon>Listeria</taxon>
    </lineage>
</organism>
<keyword evidence="1" id="KW-1133">Transmembrane helix</keyword>
<keyword evidence="1" id="KW-0472">Membrane</keyword>
<dbReference type="InterPro" id="IPR025016">
    <property type="entry name" value="DUF3955"/>
</dbReference>
<keyword evidence="1" id="KW-0812">Transmembrane</keyword>
<name>A0A0J8GCC8_9LIST</name>
<feature type="transmembrane region" description="Helical" evidence="1">
    <location>
        <begin position="7"/>
        <end position="30"/>
    </location>
</feature>
<proteinExistence type="predicted"/>
<dbReference type="PATRIC" id="fig|1430899.3.peg.2332"/>
<dbReference type="RefSeq" id="WP_059140191.1">
    <property type="nucleotide sequence ID" value="NZ_KQ130619.1"/>
</dbReference>